<reference evidence="7 8" key="1">
    <citation type="journal article" date="2024" name="J Genomics">
        <title>Draft genome sequencing and assembly of Favolaschia claudopus CIRM-BRFM 2984 isolated from oak limbs.</title>
        <authorList>
            <person name="Navarro D."/>
            <person name="Drula E."/>
            <person name="Chaduli D."/>
            <person name="Cazenave R."/>
            <person name="Ahrendt S."/>
            <person name="Wang J."/>
            <person name="Lipzen A."/>
            <person name="Daum C."/>
            <person name="Barry K."/>
            <person name="Grigoriev I.V."/>
            <person name="Favel A."/>
            <person name="Rosso M.N."/>
            <person name="Martin F."/>
        </authorList>
    </citation>
    <scope>NUCLEOTIDE SEQUENCE [LARGE SCALE GENOMIC DNA]</scope>
    <source>
        <strain evidence="7 8">CIRM-BRFM 2984</strain>
    </source>
</reference>
<feature type="domain" description="Ubiquitin-like protease family profile" evidence="6">
    <location>
        <begin position="165"/>
        <end position="334"/>
    </location>
</feature>
<dbReference type="GO" id="GO:0008234">
    <property type="term" value="F:cysteine-type peptidase activity"/>
    <property type="evidence" value="ECO:0007669"/>
    <property type="project" value="InterPro"/>
</dbReference>
<evidence type="ECO:0000313" key="7">
    <source>
        <dbReference type="EMBL" id="KAK6991826.1"/>
    </source>
</evidence>
<dbReference type="PROSITE" id="PS50600">
    <property type="entry name" value="ULP_PROTEASE"/>
    <property type="match status" value="1"/>
</dbReference>
<evidence type="ECO:0000256" key="1">
    <source>
        <dbReference type="ARBA" id="ARBA00005234"/>
    </source>
</evidence>
<dbReference type="AlphaFoldDB" id="A0AAV9ZSU4"/>
<name>A0AAV9ZSU4_9AGAR</name>
<proteinExistence type="inferred from homology"/>
<comment type="similarity">
    <text evidence="1">Belongs to the peptidase C48 family.</text>
</comment>
<evidence type="ECO:0000313" key="8">
    <source>
        <dbReference type="Proteomes" id="UP001362999"/>
    </source>
</evidence>
<evidence type="ECO:0000256" key="3">
    <source>
        <dbReference type="ARBA" id="ARBA00022801"/>
    </source>
</evidence>
<feature type="region of interest" description="Disordered" evidence="5">
    <location>
        <begin position="428"/>
        <end position="447"/>
    </location>
</feature>
<evidence type="ECO:0000259" key="6">
    <source>
        <dbReference type="PROSITE" id="PS50600"/>
    </source>
</evidence>
<evidence type="ECO:0000256" key="4">
    <source>
        <dbReference type="SAM" id="Coils"/>
    </source>
</evidence>
<dbReference type="GO" id="GO:0006508">
    <property type="term" value="P:proteolysis"/>
    <property type="evidence" value="ECO:0007669"/>
    <property type="project" value="UniProtKB-KW"/>
</dbReference>
<comment type="caution">
    <text evidence="7">The sequence shown here is derived from an EMBL/GenBank/DDBJ whole genome shotgun (WGS) entry which is preliminary data.</text>
</comment>
<feature type="compositionally biased region" description="Pro residues" evidence="5">
    <location>
        <begin position="398"/>
        <end position="409"/>
    </location>
</feature>
<sequence length="705" mass="80523">MASQDTTRDLLKIPESLVKQLFPSQNASVQELLAHKIPYERTSAHTTEPSQYLFEKPPSCPDIDPTTLSAPPPAVVHSLLEVIRKAPSTIPYASVHCAHIPGHRKSYPIWIVGYWAELGVLRASRKHWEGVVSVLEERSKRETSDSLVLPLLDRLLALPWYSGLRGFQECDVEGLANFCRPTSWFKTAEINQMLELLEDDEERVRRKIRVVPSDYTRNIVRACNDDGLDYNAAPRYRKLRELGEDSANGRVNELATVANVDGDHWIALIVNFELPVVHYYDSLERPINAELQEAYSWWIHQHHGTGYSWSSLPSLHQRDGHNCGLYAANRVAYYIDPNRYPLLDPMGCPEERLLMLGRILDRHESEEFQHVTKGFRFTFRYDLSDDIEIVCGDDSPKPPETPPRTPPMSPTLSSFPSPMKGKVKRAIGDRAVGSPPTSPAKKRPAKEKVVAASARGLKEMEAIPQKKRAGLFKFLTRETEDQKREREVRVRAEAEERAERREQEALEKARMKIIAADEKREDAKNRKRKERERKYEGEVKSGLRNEDFSLKVEHKKRRIVMADLREIPSSDDIAELSRPARQIETRYKGNHRTHNSGRKRVREDRKRVYTNWKTPFLFRQILAAGRHTRDAGGLSSTAIVKHLKARDRETFGDLSATTVQNWFARDEVGVKIWNPSVLEAAKVNGNIPGHDKGGRKGALVSLYPN</sequence>
<evidence type="ECO:0000256" key="2">
    <source>
        <dbReference type="ARBA" id="ARBA00022670"/>
    </source>
</evidence>
<keyword evidence="2" id="KW-0645">Protease</keyword>
<dbReference type="Proteomes" id="UP001362999">
    <property type="component" value="Unassembled WGS sequence"/>
</dbReference>
<dbReference type="InterPro" id="IPR003653">
    <property type="entry name" value="Peptidase_C48_C"/>
</dbReference>
<dbReference type="Gene3D" id="3.40.395.10">
    <property type="entry name" value="Adenoviral Proteinase, Chain A"/>
    <property type="match status" value="1"/>
</dbReference>
<dbReference type="InterPro" id="IPR038765">
    <property type="entry name" value="Papain-like_cys_pep_sf"/>
</dbReference>
<keyword evidence="4" id="KW-0175">Coiled coil</keyword>
<accession>A0AAV9ZSU4</accession>
<organism evidence="7 8">
    <name type="scientific">Favolaschia claudopus</name>
    <dbReference type="NCBI Taxonomy" id="2862362"/>
    <lineage>
        <taxon>Eukaryota</taxon>
        <taxon>Fungi</taxon>
        <taxon>Dikarya</taxon>
        <taxon>Basidiomycota</taxon>
        <taxon>Agaricomycotina</taxon>
        <taxon>Agaricomycetes</taxon>
        <taxon>Agaricomycetidae</taxon>
        <taxon>Agaricales</taxon>
        <taxon>Marasmiineae</taxon>
        <taxon>Mycenaceae</taxon>
        <taxon>Favolaschia</taxon>
    </lineage>
</organism>
<dbReference type="GO" id="GO:0019783">
    <property type="term" value="F:ubiquitin-like protein peptidase activity"/>
    <property type="evidence" value="ECO:0007669"/>
    <property type="project" value="UniProtKB-ARBA"/>
</dbReference>
<evidence type="ECO:0000256" key="5">
    <source>
        <dbReference type="SAM" id="MobiDB-lite"/>
    </source>
</evidence>
<protein>
    <recommendedName>
        <fullName evidence="6">Ubiquitin-like protease family profile domain-containing protein</fullName>
    </recommendedName>
</protein>
<keyword evidence="3" id="KW-0378">Hydrolase</keyword>
<feature type="coiled-coil region" evidence="4">
    <location>
        <begin position="484"/>
        <end position="533"/>
    </location>
</feature>
<gene>
    <name evidence="7" type="ORF">R3P38DRAFT_3227220</name>
</gene>
<dbReference type="EMBL" id="JAWWNJ010000115">
    <property type="protein sequence ID" value="KAK6991826.1"/>
    <property type="molecule type" value="Genomic_DNA"/>
</dbReference>
<keyword evidence="8" id="KW-1185">Reference proteome</keyword>
<feature type="region of interest" description="Disordered" evidence="5">
    <location>
        <begin position="393"/>
        <end position="421"/>
    </location>
</feature>
<dbReference type="SUPFAM" id="SSF54001">
    <property type="entry name" value="Cysteine proteinases"/>
    <property type="match status" value="1"/>
</dbReference>